<protein>
    <submittedName>
        <fullName evidence="2">Uncharacterized protein</fullName>
    </submittedName>
</protein>
<reference evidence="2" key="1">
    <citation type="submission" date="2020-05" db="EMBL/GenBank/DDBJ databases">
        <title>Phylogenomic resolution of chytrid fungi.</title>
        <authorList>
            <person name="Stajich J.E."/>
            <person name="Amses K."/>
            <person name="Simmons R."/>
            <person name="Seto K."/>
            <person name="Myers J."/>
            <person name="Bonds A."/>
            <person name="Quandt C.A."/>
            <person name="Barry K."/>
            <person name="Liu P."/>
            <person name="Grigoriev I."/>
            <person name="Longcore J.E."/>
            <person name="James T.Y."/>
        </authorList>
    </citation>
    <scope>NUCLEOTIDE SEQUENCE</scope>
    <source>
        <strain evidence="2">PLAUS21</strain>
    </source>
</reference>
<accession>A0AAD5UAD9</accession>
<dbReference type="EMBL" id="JADGKB010000138">
    <property type="protein sequence ID" value="KAJ3252528.1"/>
    <property type="molecule type" value="Genomic_DNA"/>
</dbReference>
<keyword evidence="3" id="KW-1185">Reference proteome</keyword>
<evidence type="ECO:0000313" key="3">
    <source>
        <dbReference type="Proteomes" id="UP001210925"/>
    </source>
</evidence>
<sequence>MEEKKREIHQLSNDFYTVGCDFGTNFEFDLEFGSRQHKRSRPDYGLTNNDIYQEKLAVEREMDPFRTLPPISPLQPQGFNRSGSPIAFLPKSPEVEYTGIPAIAPNELYPHRVFDRPDSHTSSSSSTVTGDDQDVASLNSRIMKLADLIYTQEESAFDSNPVSPKKGIVDADRLPDVPSPNVPPVPQSCSEEGDASSDESDNLVPQEFLEWKVDIVAFYSDPQTYLTRAYHLDLRTLGPGSYTFGGGLTCKKKVVVSELGSPSCPDLIGTIYSTGKSGTKTLVLAKGMKNAGMEYELKAGATIHLDEILRLRVDEDEEMFLHDLSREFYKNVYHPKPDLFLPYNFDLIFVGEFISDTQFMIDYFGRDMVFRASVTHIKQIFYTDPIAYRQRTYPYRVVELKPHVESGKYILNFNFAFPIHLRKRSKAPINCIVHKIEAGLNPYYF</sequence>
<feature type="region of interest" description="Disordered" evidence="1">
    <location>
        <begin position="157"/>
        <end position="201"/>
    </location>
</feature>
<evidence type="ECO:0000313" key="2">
    <source>
        <dbReference type="EMBL" id="KAJ3252528.1"/>
    </source>
</evidence>
<feature type="region of interest" description="Disordered" evidence="1">
    <location>
        <begin position="112"/>
        <end position="133"/>
    </location>
</feature>
<feature type="compositionally biased region" description="Pro residues" evidence="1">
    <location>
        <begin position="177"/>
        <end position="186"/>
    </location>
</feature>
<name>A0AAD5UAD9_9FUNG</name>
<dbReference type="Proteomes" id="UP001210925">
    <property type="component" value="Unassembled WGS sequence"/>
</dbReference>
<evidence type="ECO:0000256" key="1">
    <source>
        <dbReference type="SAM" id="MobiDB-lite"/>
    </source>
</evidence>
<feature type="compositionally biased region" description="Low complexity" evidence="1">
    <location>
        <begin position="120"/>
        <end position="129"/>
    </location>
</feature>
<organism evidence="2 3">
    <name type="scientific">Boothiomyces macroporosus</name>
    <dbReference type="NCBI Taxonomy" id="261099"/>
    <lineage>
        <taxon>Eukaryota</taxon>
        <taxon>Fungi</taxon>
        <taxon>Fungi incertae sedis</taxon>
        <taxon>Chytridiomycota</taxon>
        <taxon>Chytridiomycota incertae sedis</taxon>
        <taxon>Chytridiomycetes</taxon>
        <taxon>Rhizophydiales</taxon>
        <taxon>Terramycetaceae</taxon>
        <taxon>Boothiomyces</taxon>
    </lineage>
</organism>
<dbReference type="AlphaFoldDB" id="A0AAD5UAD9"/>
<comment type="caution">
    <text evidence="2">The sequence shown here is derived from an EMBL/GenBank/DDBJ whole genome shotgun (WGS) entry which is preliminary data.</text>
</comment>
<gene>
    <name evidence="2" type="ORF">HK103_001429</name>
</gene>
<feature type="compositionally biased region" description="Acidic residues" evidence="1">
    <location>
        <begin position="191"/>
        <end position="201"/>
    </location>
</feature>
<proteinExistence type="predicted"/>